<sequence length="343" mass="39149">MTTLKEFQEKIDKIQNKVDLKEESHQKNKTLLQIIKDICNDTLNEPNLKGEVKKEANKVLKKINLDISIMKGEIHEDNKRDSSKKSSNNLSIGGYAPAPIKKVLNSVHAGAFDPLSSPILRNLQKKPLISAKKKDVKKLETAKVQKEKPVKPQKKPQVKKVIQKPIEKKPVKKEPKAVSTPKKSTKKVVKKTTKKTTKKTVSKKSTPVKSEKKEKLLPLTSAFLEIEQIQLKIDLPFKNSIELLGRQDFEKDNLGIQIPKDFFSPIIMQDPESKEAKEHCIIEQTEPKKYYLKDRSNLKKTYFNGVFVDSKGTQLKDGDKFLLPVLVNEQLSSLTVIFHIKKW</sequence>
<dbReference type="InterPro" id="IPR000253">
    <property type="entry name" value="FHA_dom"/>
</dbReference>
<gene>
    <name evidence="3" type="ORF">DSAG12_00938</name>
</gene>
<dbReference type="EMBL" id="CP042905">
    <property type="protein sequence ID" value="QEE15115.1"/>
    <property type="molecule type" value="Genomic_DNA"/>
</dbReference>
<feature type="domain" description="FHA" evidence="2">
    <location>
        <begin position="276"/>
        <end position="323"/>
    </location>
</feature>
<evidence type="ECO:0000259" key="2">
    <source>
        <dbReference type="Pfam" id="PF00498"/>
    </source>
</evidence>
<evidence type="ECO:0000256" key="1">
    <source>
        <dbReference type="SAM" id="MobiDB-lite"/>
    </source>
</evidence>
<feature type="compositionally biased region" description="Basic and acidic residues" evidence="1">
    <location>
        <begin position="165"/>
        <end position="176"/>
    </location>
</feature>
<dbReference type="GeneID" id="41328936"/>
<dbReference type="Proteomes" id="UP000321408">
    <property type="component" value="Chromosome"/>
</dbReference>
<dbReference type="Gene3D" id="2.60.200.20">
    <property type="match status" value="1"/>
</dbReference>
<name>A0A5B9D7X4_9ARCH</name>
<evidence type="ECO:0000313" key="4">
    <source>
        <dbReference type="Proteomes" id="UP000321408"/>
    </source>
</evidence>
<dbReference type="Pfam" id="PF00498">
    <property type="entry name" value="FHA"/>
    <property type="match status" value="1"/>
</dbReference>
<feature type="region of interest" description="Disordered" evidence="1">
    <location>
        <begin position="140"/>
        <end position="207"/>
    </location>
</feature>
<accession>A0A5B9D7X4</accession>
<feature type="compositionally biased region" description="Basic residues" evidence="1">
    <location>
        <begin position="183"/>
        <end position="202"/>
    </location>
</feature>
<proteinExistence type="predicted"/>
<feature type="compositionally biased region" description="Basic and acidic residues" evidence="1">
    <location>
        <begin position="140"/>
        <end position="150"/>
    </location>
</feature>
<keyword evidence="4" id="KW-1185">Reference proteome</keyword>
<dbReference type="SUPFAM" id="SSF49879">
    <property type="entry name" value="SMAD/FHA domain"/>
    <property type="match status" value="1"/>
</dbReference>
<dbReference type="RefSeq" id="WP_147662038.1">
    <property type="nucleotide sequence ID" value="NZ_CP042905.2"/>
</dbReference>
<dbReference type="KEGG" id="psyt:DSAG12_00938"/>
<protein>
    <submittedName>
        <fullName evidence="3">FHA domain-containing protein</fullName>
    </submittedName>
</protein>
<evidence type="ECO:0000313" key="3">
    <source>
        <dbReference type="EMBL" id="QEE15115.1"/>
    </source>
</evidence>
<dbReference type="InterPro" id="IPR008984">
    <property type="entry name" value="SMAD_FHA_dom_sf"/>
</dbReference>
<organism evidence="3 4">
    <name type="scientific">Promethearchaeum syntrophicum</name>
    <dbReference type="NCBI Taxonomy" id="2594042"/>
    <lineage>
        <taxon>Archaea</taxon>
        <taxon>Promethearchaeati</taxon>
        <taxon>Promethearchaeota</taxon>
        <taxon>Promethearchaeia</taxon>
        <taxon>Promethearchaeales</taxon>
        <taxon>Promethearchaeaceae</taxon>
        <taxon>Promethearchaeum</taxon>
    </lineage>
</organism>
<dbReference type="AlphaFoldDB" id="A0A5B9D7X4"/>
<reference evidence="3 4" key="2">
    <citation type="journal article" date="2024" name="Int. J. Syst. Evol. Microbiol.">
        <title>Promethearchaeum syntrophicum gen. nov., sp. nov., an anaerobic, obligately syntrophic archaeon, the first isolate of the lineage 'Asgard' archaea, and proposal of the new archaeal phylum Promethearchaeota phyl. nov. and kingdom Promethearchaeati regn. nov.</title>
        <authorList>
            <person name="Imachi H."/>
            <person name="Nobu M.K."/>
            <person name="Kato S."/>
            <person name="Takaki Y."/>
            <person name="Miyazaki M."/>
            <person name="Miyata M."/>
            <person name="Ogawara M."/>
            <person name="Saito Y."/>
            <person name="Sakai S."/>
            <person name="Tahara Y.O."/>
            <person name="Takano Y."/>
            <person name="Tasumi E."/>
            <person name="Uematsu K."/>
            <person name="Yoshimura T."/>
            <person name="Itoh T."/>
            <person name="Ohkuma M."/>
            <person name="Takai K."/>
        </authorList>
    </citation>
    <scope>NUCLEOTIDE SEQUENCE [LARGE SCALE GENOMIC DNA]</scope>
    <source>
        <strain evidence="3 4">MK-D1</strain>
    </source>
</reference>
<reference evidence="3 4" key="1">
    <citation type="journal article" date="2020" name="Nature">
        <title>Isolation of an archaeon at the prokaryote-eukaryote interface.</title>
        <authorList>
            <person name="Imachi H."/>
            <person name="Nobu M.K."/>
            <person name="Nakahara N."/>
            <person name="Morono Y."/>
            <person name="Ogawara M."/>
            <person name="Takaki Y."/>
            <person name="Takano Y."/>
            <person name="Uematsu K."/>
            <person name="Ikuta T."/>
            <person name="Ito M."/>
            <person name="Matsui Y."/>
            <person name="Miyazaki M."/>
            <person name="Murata K."/>
            <person name="Saito Y."/>
            <person name="Sakai S."/>
            <person name="Song C."/>
            <person name="Tasumi E."/>
            <person name="Yamanaka Y."/>
            <person name="Yamaguchi T."/>
            <person name="Kamagata Y."/>
            <person name="Tamaki H."/>
            <person name="Takai K."/>
        </authorList>
    </citation>
    <scope>NUCLEOTIDE SEQUENCE [LARGE SCALE GENOMIC DNA]</scope>
    <source>
        <strain evidence="3 4">MK-D1</strain>
    </source>
</reference>
<feature type="compositionally biased region" description="Basic residues" evidence="1">
    <location>
        <begin position="151"/>
        <end position="162"/>
    </location>
</feature>